<dbReference type="NCBIfam" id="TIGR04057">
    <property type="entry name" value="SusC_RagA_signa"/>
    <property type="match status" value="1"/>
</dbReference>
<evidence type="ECO:0000256" key="1">
    <source>
        <dbReference type="ARBA" id="ARBA00004571"/>
    </source>
</evidence>
<dbReference type="RefSeq" id="WP_381520119.1">
    <property type="nucleotide sequence ID" value="NZ_JBHULN010000002.1"/>
</dbReference>
<dbReference type="SUPFAM" id="SSF56935">
    <property type="entry name" value="Porins"/>
    <property type="match status" value="1"/>
</dbReference>
<comment type="caution">
    <text evidence="11">The sequence shown here is derived from an EMBL/GenBank/DDBJ whole genome shotgun (WGS) entry which is preliminary data.</text>
</comment>
<dbReference type="PANTHER" id="PTHR30069:SF29">
    <property type="entry name" value="HEMOGLOBIN AND HEMOGLOBIN-HAPTOGLOBIN-BINDING PROTEIN 1-RELATED"/>
    <property type="match status" value="1"/>
</dbReference>
<reference evidence="12" key="1">
    <citation type="journal article" date="2019" name="Int. J. Syst. Evol. Microbiol.">
        <title>The Global Catalogue of Microorganisms (GCM) 10K type strain sequencing project: providing services to taxonomists for standard genome sequencing and annotation.</title>
        <authorList>
            <consortium name="The Broad Institute Genomics Platform"/>
            <consortium name="The Broad Institute Genome Sequencing Center for Infectious Disease"/>
            <person name="Wu L."/>
            <person name="Ma J."/>
        </authorList>
    </citation>
    <scope>NUCLEOTIDE SEQUENCE [LARGE SCALE GENOMIC DNA]</scope>
    <source>
        <strain evidence="12">KCTC 42805</strain>
    </source>
</reference>
<evidence type="ECO:0000256" key="9">
    <source>
        <dbReference type="SAM" id="MobiDB-lite"/>
    </source>
</evidence>
<dbReference type="InterPro" id="IPR036942">
    <property type="entry name" value="Beta-barrel_TonB_sf"/>
</dbReference>
<name>A0ABW5LZ19_9BACT</name>
<dbReference type="PANTHER" id="PTHR30069">
    <property type="entry name" value="TONB-DEPENDENT OUTER MEMBRANE RECEPTOR"/>
    <property type="match status" value="1"/>
</dbReference>
<dbReference type="InterPro" id="IPR011662">
    <property type="entry name" value="Secretin/TonB_short_N"/>
</dbReference>
<keyword evidence="3 8" id="KW-1134">Transmembrane beta strand</keyword>
<comment type="subcellular location">
    <subcellularLocation>
        <location evidence="1 8">Cell outer membrane</location>
        <topology evidence="1 8">Multi-pass membrane protein</topology>
    </subcellularLocation>
</comment>
<dbReference type="Pfam" id="PF13715">
    <property type="entry name" value="CarbopepD_reg_2"/>
    <property type="match status" value="1"/>
</dbReference>
<keyword evidence="6 8" id="KW-0472">Membrane</keyword>
<evidence type="ECO:0000313" key="12">
    <source>
        <dbReference type="Proteomes" id="UP001597469"/>
    </source>
</evidence>
<dbReference type="InterPro" id="IPR023996">
    <property type="entry name" value="TonB-dep_OMP_SusC/RagA"/>
</dbReference>
<keyword evidence="7 8" id="KW-0998">Cell outer membrane</keyword>
<accession>A0ABW5LZ19</accession>
<keyword evidence="2 8" id="KW-0813">Transport</keyword>
<keyword evidence="12" id="KW-1185">Reference proteome</keyword>
<evidence type="ECO:0000256" key="3">
    <source>
        <dbReference type="ARBA" id="ARBA00022452"/>
    </source>
</evidence>
<comment type="similarity">
    <text evidence="8">Belongs to the TonB-dependent receptor family.</text>
</comment>
<dbReference type="Gene3D" id="2.60.40.1120">
    <property type="entry name" value="Carboxypeptidase-like, regulatory domain"/>
    <property type="match status" value="1"/>
</dbReference>
<proteinExistence type="inferred from homology"/>
<dbReference type="Gene3D" id="2.170.130.10">
    <property type="entry name" value="TonB-dependent receptor, plug domain"/>
    <property type="match status" value="1"/>
</dbReference>
<keyword evidence="4 8" id="KW-0812">Transmembrane</keyword>
<dbReference type="InterPro" id="IPR008969">
    <property type="entry name" value="CarboxyPept-like_regulatory"/>
</dbReference>
<gene>
    <name evidence="11" type="ORF">ACFSUS_05325</name>
</gene>
<keyword evidence="5" id="KW-0732">Signal</keyword>
<evidence type="ECO:0000256" key="8">
    <source>
        <dbReference type="PROSITE-ProRule" id="PRU01360"/>
    </source>
</evidence>
<sequence length="1158" mass="127068">MKNRYMTLSMLLTGLGTYAIPQPSVAQFISRAQTSLENTAYREPATQPRSRHSRSLKKALVDLEKRFNISFAYDEQLIVGRQTEVDITGLPLEQALKQLTESQGLQYRKVKDNLFVIQAASPKVDKAAPVDNSASASLSTLSSDVVLKPEAAITVTGRVLDEKGSPLPGVTVVLKGTNTGTTTNPEGVYTLTVPDGNATLTFSFIGYTSQDVVVNNRSTVDVRLVPSATELNEVVVIGYQAVRKRDVTGANDAINPTEANRVTAQSLPESIQGLAPGVTVRNTGVPGQQASIQIRGVASFLNTDPLYVVDGMIADANPTINTDDIESIQILKDASAAAIYGSRAANGVIIITTKQGKEGPARVSFTAKYGIQQAYRRWDVMNASQFAATQRQQYLNAGQTPLSSVAEATFNPNINTDWQDQVLRTGSLQDYNINLSGGTKTGQYLISGSYFNNTGYVIGSNFNRASLRINTRSVLNRFTVGENLVLTNSNTQNQPADVNPIYDMAYNLPVIPVQDPSYISANNPQGYGIGSINAVSYAFNPVAARNLAPSRTNVARLVGNGFIEFKFADWLTYRFNAGLDASFNYTQNLRYLGLYRYTASPVPTSVAEDRSQYRSFLFENTLNFDRTFGSHSINGVVGISQQTTRSDITSGSRTNLGFGGGQYFTTIGAATGVSNSAGGTPDYYRILGYLGRINYTYNDRYLFTLTGRVDQDSRFGANNRTGFFPSVAAAWRISQEKFFAVDWISELKLNASYGKLGIVVPTLGSFPYNAYINSNPRAILGTDQLPNVGAYQAQIANPDIRWEDRIQQNIGVTASFLNNRIFTEINFYNSLSSNAILNLTVPGYLGNLRGNPYVNTASIRNRGVEFAATYRSTKHDFKWDVSANFTTIKNRVESVGNQGQGINYIQSGNTRSQVGNPVGQWYVLKTNGIFQNQEEINNYRGPDGSLVQPFAKPGDIRYVDQPTVDTNNDGIPDRGDGKIDQSDRTFVTSPWPKLQTGAQFNGSYKSFSVNIQLVGTFGYTVYNDVRRILDSYQNTNFRSDLNPWTPTNTTTSDPRLGLEAGDVGISNNNLVYTDRWLENASYVRMRNIELGYNLPKELANRFKVRGARVYISGQNLFTITGYSGLDPDVTGANIQERGVDNGHWPSPRVISIGLNCDL</sequence>
<dbReference type="InterPro" id="IPR039426">
    <property type="entry name" value="TonB-dep_rcpt-like"/>
</dbReference>
<organism evidence="11 12">
    <name type="scientific">Spirosoma soli</name>
    <dbReference type="NCBI Taxonomy" id="1770529"/>
    <lineage>
        <taxon>Bacteria</taxon>
        <taxon>Pseudomonadati</taxon>
        <taxon>Bacteroidota</taxon>
        <taxon>Cytophagia</taxon>
        <taxon>Cytophagales</taxon>
        <taxon>Cytophagaceae</taxon>
        <taxon>Spirosoma</taxon>
    </lineage>
</organism>
<dbReference type="PROSITE" id="PS52016">
    <property type="entry name" value="TONB_DEPENDENT_REC_3"/>
    <property type="match status" value="1"/>
</dbReference>
<feature type="compositionally biased region" description="Basic and acidic residues" evidence="9">
    <location>
        <begin position="971"/>
        <end position="983"/>
    </location>
</feature>
<dbReference type="Gene3D" id="2.40.170.20">
    <property type="entry name" value="TonB-dependent receptor, beta-barrel domain"/>
    <property type="match status" value="1"/>
</dbReference>
<dbReference type="Gene3D" id="3.55.50.30">
    <property type="match status" value="1"/>
</dbReference>
<protein>
    <submittedName>
        <fullName evidence="11">SusC/RagA family TonB-linked outer membrane protein</fullName>
    </submittedName>
</protein>
<dbReference type="InterPro" id="IPR037066">
    <property type="entry name" value="Plug_dom_sf"/>
</dbReference>
<feature type="region of interest" description="Disordered" evidence="9">
    <location>
        <begin position="963"/>
        <end position="983"/>
    </location>
</feature>
<dbReference type="InterPro" id="IPR023997">
    <property type="entry name" value="TonB-dep_OMP_SusC/RagA_CS"/>
</dbReference>
<evidence type="ECO:0000256" key="4">
    <source>
        <dbReference type="ARBA" id="ARBA00022692"/>
    </source>
</evidence>
<dbReference type="SUPFAM" id="SSF49464">
    <property type="entry name" value="Carboxypeptidase regulatory domain-like"/>
    <property type="match status" value="1"/>
</dbReference>
<evidence type="ECO:0000256" key="5">
    <source>
        <dbReference type="ARBA" id="ARBA00022729"/>
    </source>
</evidence>
<evidence type="ECO:0000256" key="7">
    <source>
        <dbReference type="ARBA" id="ARBA00023237"/>
    </source>
</evidence>
<dbReference type="SMART" id="SM00965">
    <property type="entry name" value="STN"/>
    <property type="match status" value="1"/>
</dbReference>
<dbReference type="Pfam" id="PF07715">
    <property type="entry name" value="Plug"/>
    <property type="match status" value="1"/>
</dbReference>
<evidence type="ECO:0000256" key="2">
    <source>
        <dbReference type="ARBA" id="ARBA00022448"/>
    </source>
</evidence>
<evidence type="ECO:0000313" key="11">
    <source>
        <dbReference type="EMBL" id="MFD2570045.1"/>
    </source>
</evidence>
<dbReference type="Proteomes" id="UP001597469">
    <property type="component" value="Unassembled WGS sequence"/>
</dbReference>
<dbReference type="InterPro" id="IPR012910">
    <property type="entry name" value="Plug_dom"/>
</dbReference>
<evidence type="ECO:0000259" key="10">
    <source>
        <dbReference type="SMART" id="SM00965"/>
    </source>
</evidence>
<feature type="domain" description="Secretin/TonB short N-terminal" evidence="10">
    <location>
        <begin position="69"/>
        <end position="120"/>
    </location>
</feature>
<dbReference type="NCBIfam" id="TIGR04056">
    <property type="entry name" value="OMP_RagA_SusC"/>
    <property type="match status" value="1"/>
</dbReference>
<evidence type="ECO:0000256" key="6">
    <source>
        <dbReference type="ARBA" id="ARBA00023136"/>
    </source>
</evidence>
<dbReference type="EMBL" id="JBHULN010000002">
    <property type="protein sequence ID" value="MFD2570045.1"/>
    <property type="molecule type" value="Genomic_DNA"/>
</dbReference>